<keyword evidence="2 5" id="KW-0812">Transmembrane</keyword>
<evidence type="ECO:0000256" key="5">
    <source>
        <dbReference type="SAM" id="Phobius"/>
    </source>
</evidence>
<evidence type="ECO:0000256" key="4">
    <source>
        <dbReference type="ARBA" id="ARBA00023136"/>
    </source>
</evidence>
<feature type="transmembrane region" description="Helical" evidence="5">
    <location>
        <begin position="67"/>
        <end position="90"/>
    </location>
</feature>
<accession>A0ABS9T9M9</accession>
<name>A0ABS9T9M9_9PSEU</name>
<evidence type="ECO:0000256" key="2">
    <source>
        <dbReference type="ARBA" id="ARBA00022692"/>
    </source>
</evidence>
<organism evidence="7 8">
    <name type="scientific">Pseudonocardia alaniniphila</name>
    <dbReference type="NCBI Taxonomy" id="75291"/>
    <lineage>
        <taxon>Bacteria</taxon>
        <taxon>Bacillati</taxon>
        <taxon>Actinomycetota</taxon>
        <taxon>Actinomycetes</taxon>
        <taxon>Pseudonocardiales</taxon>
        <taxon>Pseudonocardiaceae</taxon>
        <taxon>Pseudonocardia</taxon>
    </lineage>
</organism>
<proteinExistence type="predicted"/>
<feature type="transmembrane region" description="Helical" evidence="5">
    <location>
        <begin position="159"/>
        <end position="178"/>
    </location>
</feature>
<dbReference type="RefSeq" id="WP_241035379.1">
    <property type="nucleotide sequence ID" value="NZ_JAKXMK010000004.1"/>
</dbReference>
<dbReference type="InterPro" id="IPR004841">
    <property type="entry name" value="AA-permease/SLC12A_dom"/>
</dbReference>
<protein>
    <recommendedName>
        <fullName evidence="6">Amino acid permease/ SLC12A domain-containing protein</fullName>
    </recommendedName>
</protein>
<dbReference type="PANTHER" id="PTHR42770">
    <property type="entry name" value="AMINO ACID TRANSPORTER-RELATED"/>
    <property type="match status" value="1"/>
</dbReference>
<dbReference type="PANTHER" id="PTHR42770:SF11">
    <property type="entry name" value="INNER MEMBRANE TRANSPORT PROTEIN YBAT"/>
    <property type="match status" value="1"/>
</dbReference>
<evidence type="ECO:0000313" key="8">
    <source>
        <dbReference type="Proteomes" id="UP001299970"/>
    </source>
</evidence>
<keyword evidence="4 5" id="KW-0472">Membrane</keyword>
<keyword evidence="3 5" id="KW-1133">Transmembrane helix</keyword>
<dbReference type="Gene3D" id="1.20.1740.10">
    <property type="entry name" value="Amino acid/polyamine transporter I"/>
    <property type="match status" value="1"/>
</dbReference>
<comment type="subcellular location">
    <subcellularLocation>
        <location evidence="1">Membrane</location>
        <topology evidence="1">Multi-pass membrane protein</topology>
    </subcellularLocation>
</comment>
<feature type="domain" description="Amino acid permease/ SLC12A" evidence="6">
    <location>
        <begin position="31"/>
        <end position="231"/>
    </location>
</feature>
<feature type="transmembrane region" description="Helical" evidence="5">
    <location>
        <begin position="184"/>
        <end position="204"/>
    </location>
</feature>
<gene>
    <name evidence="7" type="ORF">MMF94_05480</name>
</gene>
<evidence type="ECO:0000259" key="6">
    <source>
        <dbReference type="Pfam" id="PF00324"/>
    </source>
</evidence>
<evidence type="ECO:0000256" key="3">
    <source>
        <dbReference type="ARBA" id="ARBA00022989"/>
    </source>
</evidence>
<dbReference type="EMBL" id="JAKXMK010000004">
    <property type="protein sequence ID" value="MCH6165128.1"/>
    <property type="molecule type" value="Genomic_DNA"/>
</dbReference>
<feature type="transmembrane region" description="Helical" evidence="5">
    <location>
        <begin position="33"/>
        <end position="55"/>
    </location>
</feature>
<keyword evidence="8" id="KW-1185">Reference proteome</keyword>
<dbReference type="InterPro" id="IPR050367">
    <property type="entry name" value="APC_superfamily"/>
</dbReference>
<dbReference type="Proteomes" id="UP001299970">
    <property type="component" value="Unassembled WGS sequence"/>
</dbReference>
<feature type="transmembrane region" description="Helical" evidence="5">
    <location>
        <begin position="110"/>
        <end position="138"/>
    </location>
</feature>
<dbReference type="Pfam" id="PF00324">
    <property type="entry name" value="AA_permease"/>
    <property type="match status" value="1"/>
</dbReference>
<evidence type="ECO:0000256" key="1">
    <source>
        <dbReference type="ARBA" id="ARBA00004141"/>
    </source>
</evidence>
<sequence length="274" mass="28775">MLLAVFVGFVAVTLSQLDPTLLAPSGYPPWEKIVASIALTFFAYLGFSVVTFTAGSLPNPARMLPQAMYLALGITTALYVLVSLGVFGTLTVDEVIMHGDTALAEAARPVLGTTGFVIMAIAALLATASSVNSMIFAAGNLTLTLSELKQFPPVFGQPGHFGGTRGIPITVVLVLIFANVFDLGAIASIGSAVALVVFLVVGLAALRLRAETGSNAWLITITMLATCFVLVLFAIDTARNAPQTFTAMTVLVLLAVVLDFVWKRVRARAPDTAR</sequence>
<comment type="caution">
    <text evidence="7">The sequence shown here is derived from an EMBL/GenBank/DDBJ whole genome shotgun (WGS) entry which is preliminary data.</text>
</comment>
<feature type="transmembrane region" description="Helical" evidence="5">
    <location>
        <begin position="241"/>
        <end position="262"/>
    </location>
</feature>
<reference evidence="7 8" key="1">
    <citation type="submission" date="2022-03" db="EMBL/GenBank/DDBJ databases">
        <title>Pseudonocardia alaer sp. nov., a novel actinomycete isolated from reed forest soil.</title>
        <authorList>
            <person name="Wang L."/>
        </authorList>
    </citation>
    <scope>NUCLEOTIDE SEQUENCE [LARGE SCALE GENOMIC DNA]</scope>
    <source>
        <strain evidence="7 8">Y-16303</strain>
    </source>
</reference>
<evidence type="ECO:0000313" key="7">
    <source>
        <dbReference type="EMBL" id="MCH6165128.1"/>
    </source>
</evidence>
<feature type="transmembrane region" description="Helical" evidence="5">
    <location>
        <begin position="216"/>
        <end position="235"/>
    </location>
</feature>